<dbReference type="PANTHER" id="PTHR15337:SF11">
    <property type="entry name" value="THIOREDOXIN DOMAIN-CONTAINING PROTEIN"/>
    <property type="match status" value="1"/>
</dbReference>
<dbReference type="PANTHER" id="PTHR15337">
    <property type="entry name" value="ANTERIOR GRADIENT PROTEIN-RELATED"/>
    <property type="match status" value="1"/>
</dbReference>
<dbReference type="InterPro" id="IPR012336">
    <property type="entry name" value="Thioredoxin-like_fold"/>
</dbReference>
<evidence type="ECO:0000259" key="3">
    <source>
        <dbReference type="PROSITE" id="PS51352"/>
    </source>
</evidence>
<dbReference type="InterPro" id="IPR013766">
    <property type="entry name" value="Thioredoxin_domain"/>
</dbReference>
<reference evidence="4 5" key="1">
    <citation type="submission" date="2021-07" db="EMBL/GenBank/DDBJ databases">
        <title>Flavobacterium sp. nov. isolated from sediment on the Taihu Lake.</title>
        <authorList>
            <person name="Qu J.-H."/>
        </authorList>
    </citation>
    <scope>NUCLEOTIDE SEQUENCE [LARGE SCALE GENOMIC DNA]</scope>
    <source>
        <strain evidence="4 5">NAS39</strain>
    </source>
</reference>
<dbReference type="EMBL" id="JAHWYN010000006">
    <property type="protein sequence ID" value="MBW4360450.1"/>
    <property type="molecule type" value="Genomic_DNA"/>
</dbReference>
<dbReference type="Proteomes" id="UP000812031">
    <property type="component" value="Unassembled WGS sequence"/>
</dbReference>
<dbReference type="PROSITE" id="PS51352">
    <property type="entry name" value="THIOREDOXIN_2"/>
    <property type="match status" value="1"/>
</dbReference>
<dbReference type="InterPro" id="IPR051099">
    <property type="entry name" value="AGR/TXD"/>
</dbReference>
<feature type="chain" id="PRO_5046661067" evidence="2">
    <location>
        <begin position="19"/>
        <end position="144"/>
    </location>
</feature>
<evidence type="ECO:0000256" key="1">
    <source>
        <dbReference type="ARBA" id="ARBA00022729"/>
    </source>
</evidence>
<feature type="signal peptide" evidence="2">
    <location>
        <begin position="1"/>
        <end position="18"/>
    </location>
</feature>
<proteinExistence type="predicted"/>
<sequence>MKYLISILFLLTATFGYSQNWNTNFEDVKVKAEKENKNILLVFSGSDWCGPCIKLDNVVWKSPEFQAEADKSWVIYKADFPKKKANKLSAELTESNNKLAEKYNKNGSFPLVLLLDKKGKIIGVTGFKNVSAQDYIKLIHSFEK</sequence>
<protein>
    <submittedName>
        <fullName evidence="4">Thioredoxin family protein</fullName>
    </submittedName>
</protein>
<evidence type="ECO:0000313" key="5">
    <source>
        <dbReference type="Proteomes" id="UP000812031"/>
    </source>
</evidence>
<dbReference type="RefSeq" id="WP_219316939.1">
    <property type="nucleotide sequence ID" value="NZ_JAHWYN010000006.1"/>
</dbReference>
<accession>A0ABS6XUV2</accession>
<comment type="caution">
    <text evidence="4">The sequence shown here is derived from an EMBL/GenBank/DDBJ whole genome shotgun (WGS) entry which is preliminary data.</text>
</comment>
<keyword evidence="5" id="KW-1185">Reference proteome</keyword>
<dbReference type="Pfam" id="PF13098">
    <property type="entry name" value="Thioredoxin_2"/>
    <property type="match status" value="1"/>
</dbReference>
<evidence type="ECO:0000256" key="2">
    <source>
        <dbReference type="SAM" id="SignalP"/>
    </source>
</evidence>
<feature type="domain" description="Thioredoxin" evidence="3">
    <location>
        <begin position="1"/>
        <end position="144"/>
    </location>
</feature>
<keyword evidence="1 2" id="KW-0732">Signal</keyword>
<name>A0ABS6XUV2_9FLAO</name>
<gene>
    <name evidence="4" type="ORF">KZH69_08130</name>
</gene>
<evidence type="ECO:0000313" key="4">
    <source>
        <dbReference type="EMBL" id="MBW4360450.1"/>
    </source>
</evidence>
<organism evidence="4 5">
    <name type="scientific">Flavobacterium taihuense</name>
    <dbReference type="NCBI Taxonomy" id="2857508"/>
    <lineage>
        <taxon>Bacteria</taxon>
        <taxon>Pseudomonadati</taxon>
        <taxon>Bacteroidota</taxon>
        <taxon>Flavobacteriia</taxon>
        <taxon>Flavobacteriales</taxon>
        <taxon>Flavobacteriaceae</taxon>
        <taxon>Flavobacterium</taxon>
    </lineage>
</organism>